<dbReference type="RefSeq" id="WP_054836058.1">
    <property type="nucleotide sequence ID" value="NZ_BBBA01000001.1"/>
</dbReference>
<protein>
    <recommendedName>
        <fullName evidence="3">ArsR family transcriptional regulator</fullName>
    </recommendedName>
</protein>
<name>A0A2U9IU27_9CREN</name>
<dbReference type="GeneID" id="36835192"/>
<dbReference type="EMBL" id="CP029287">
    <property type="protein sequence ID" value="AWR99571.1"/>
    <property type="molecule type" value="Genomic_DNA"/>
</dbReference>
<reference evidence="1" key="1">
    <citation type="submission" date="2018-05" db="EMBL/GenBank/DDBJ databases">
        <title>Complete Genome Sequences of Extremely Thermoacidophilic, Metal-Mobilizing Type-Strain Members of the Archaeal Family Sulfolobaceae: Acidianus brierleyi DSM-1651T, Acidianus sulfidivorans DSM-18786T, Metallosphaera hakonensis DSM-7519T, and Metallosphaera prunae DSM-10039T.</title>
        <authorList>
            <person name="Counts J.A."/>
            <person name="Kelly R.M."/>
        </authorList>
    </citation>
    <scope>NUCLEOTIDE SEQUENCE [LARGE SCALE GENOMIC DNA]</scope>
    <source>
        <strain evidence="1">HO1-1</strain>
    </source>
</reference>
<keyword evidence="2" id="KW-1185">Reference proteome</keyword>
<proteinExistence type="predicted"/>
<dbReference type="InterPro" id="IPR036390">
    <property type="entry name" value="WH_DNA-bd_sf"/>
</dbReference>
<dbReference type="KEGG" id="mhk:DFR87_07580"/>
<evidence type="ECO:0000313" key="1">
    <source>
        <dbReference type="EMBL" id="AWR99571.1"/>
    </source>
</evidence>
<sequence length="76" mass="8982">MSNLEEEIRSLLTERPMLSEEIREKLMEKGVSFTPIQIRETLASMVRKGEVEKIPDYNKRKFYFKLKMISGSQQSQ</sequence>
<gene>
    <name evidence="1" type="ORF">DFR87_07580</name>
</gene>
<dbReference type="Proteomes" id="UP000247586">
    <property type="component" value="Chromosome"/>
</dbReference>
<evidence type="ECO:0008006" key="3">
    <source>
        <dbReference type="Google" id="ProtNLM"/>
    </source>
</evidence>
<dbReference type="AlphaFoldDB" id="A0A2U9IU27"/>
<evidence type="ECO:0000313" key="2">
    <source>
        <dbReference type="Proteomes" id="UP000247586"/>
    </source>
</evidence>
<dbReference type="SUPFAM" id="SSF46785">
    <property type="entry name" value="Winged helix' DNA-binding domain"/>
    <property type="match status" value="1"/>
</dbReference>
<organism evidence="1 2">
    <name type="scientific">Metallosphaera hakonensis JCM 8857 = DSM 7519</name>
    <dbReference type="NCBI Taxonomy" id="1293036"/>
    <lineage>
        <taxon>Archaea</taxon>
        <taxon>Thermoproteota</taxon>
        <taxon>Thermoprotei</taxon>
        <taxon>Sulfolobales</taxon>
        <taxon>Sulfolobaceae</taxon>
        <taxon>Metallosphaera</taxon>
    </lineage>
</organism>
<dbReference type="OrthoDB" id="40588at2157"/>
<accession>A0A2U9IU27</accession>